<dbReference type="PANTHER" id="PTHR43580">
    <property type="entry name" value="OXIDOREDUCTASE GLYR1-RELATED"/>
    <property type="match status" value="1"/>
</dbReference>
<comment type="similarity">
    <text evidence="1">Belongs to the HIBADH-related family.</text>
</comment>
<dbReference type="GO" id="GO:0051287">
    <property type="term" value="F:NAD binding"/>
    <property type="evidence" value="ECO:0007669"/>
    <property type="project" value="InterPro"/>
</dbReference>
<sequence length="304" mass="31465">MGDDVALHIKGDIAMTTVAVLGTGIMGAPMARNLLKQGHQVRVWNRTTSRAEPLRDAGGIVAGTPAEAVESADVIITILTDGEAVRETMTGAAAGLRPGQIWAQMSTVGPAALAPLAELAGEHGLVFVDAPVQGTKQPAESGQLIILAAGPADARPVLQPLFDAMGRRTEWLGEDGASGAGTRLKLAGVNYAIALTAVLGESLALAKGLGTDPKLFVDLITGGPLDSAYFQAKTKALLEGDLSPSFTLANAEKDLRLVSQAAAAHGVRLDLTPAAVERFRRAIDQGHGDQDMAAAYLASFDPHR</sequence>
<organism evidence="7 8">
    <name type="scientific">Sphaerisporangium rufum</name>
    <dbReference type="NCBI Taxonomy" id="1381558"/>
    <lineage>
        <taxon>Bacteria</taxon>
        <taxon>Bacillati</taxon>
        <taxon>Actinomycetota</taxon>
        <taxon>Actinomycetes</taxon>
        <taxon>Streptosporangiales</taxon>
        <taxon>Streptosporangiaceae</taxon>
        <taxon>Sphaerisporangium</taxon>
    </lineage>
</organism>
<evidence type="ECO:0000313" key="8">
    <source>
        <dbReference type="Proteomes" id="UP000655287"/>
    </source>
</evidence>
<dbReference type="GO" id="GO:0050661">
    <property type="term" value="F:NADP binding"/>
    <property type="evidence" value="ECO:0007669"/>
    <property type="project" value="InterPro"/>
</dbReference>
<dbReference type="PIRSF" id="PIRSF000103">
    <property type="entry name" value="HIBADH"/>
    <property type="match status" value="1"/>
</dbReference>
<feature type="domain" description="3-hydroxyisobutyrate dehydrogenase-like NAD-binding" evidence="6">
    <location>
        <begin position="179"/>
        <end position="296"/>
    </location>
</feature>
<dbReference type="InterPro" id="IPR029154">
    <property type="entry name" value="HIBADH-like_NADP-bd"/>
</dbReference>
<evidence type="ECO:0000259" key="6">
    <source>
        <dbReference type="Pfam" id="PF14833"/>
    </source>
</evidence>
<dbReference type="AlphaFoldDB" id="A0A919UZU9"/>
<dbReference type="Pfam" id="PF03446">
    <property type="entry name" value="NAD_binding_2"/>
    <property type="match status" value="1"/>
</dbReference>
<name>A0A919UZU9_9ACTN</name>
<dbReference type="GO" id="GO:0016491">
    <property type="term" value="F:oxidoreductase activity"/>
    <property type="evidence" value="ECO:0007669"/>
    <property type="project" value="UniProtKB-KW"/>
</dbReference>
<dbReference type="Proteomes" id="UP000655287">
    <property type="component" value="Unassembled WGS sequence"/>
</dbReference>
<comment type="caution">
    <text evidence="7">The sequence shown here is derived from an EMBL/GenBank/DDBJ whole genome shotgun (WGS) entry which is preliminary data.</text>
</comment>
<feature type="active site" evidence="4">
    <location>
        <position position="185"/>
    </location>
</feature>
<evidence type="ECO:0000259" key="5">
    <source>
        <dbReference type="Pfam" id="PF03446"/>
    </source>
</evidence>
<evidence type="ECO:0000256" key="1">
    <source>
        <dbReference type="ARBA" id="ARBA00009080"/>
    </source>
</evidence>
<dbReference type="Gene3D" id="1.10.1040.10">
    <property type="entry name" value="N-(1-d-carboxylethyl)-l-norvaline Dehydrogenase, domain 2"/>
    <property type="match status" value="1"/>
</dbReference>
<keyword evidence="3" id="KW-0520">NAD</keyword>
<dbReference type="InterPro" id="IPR008927">
    <property type="entry name" value="6-PGluconate_DH-like_C_sf"/>
</dbReference>
<keyword evidence="2" id="KW-0560">Oxidoreductase</keyword>
<dbReference type="InterPro" id="IPR006115">
    <property type="entry name" value="6PGDH_NADP-bd"/>
</dbReference>
<dbReference type="SUPFAM" id="SSF51735">
    <property type="entry name" value="NAD(P)-binding Rossmann-fold domains"/>
    <property type="match status" value="1"/>
</dbReference>
<dbReference type="SUPFAM" id="SSF48179">
    <property type="entry name" value="6-phosphogluconate dehydrogenase C-terminal domain-like"/>
    <property type="match status" value="1"/>
</dbReference>
<accession>A0A919UZU9</accession>
<proteinExistence type="inferred from homology"/>
<evidence type="ECO:0000256" key="4">
    <source>
        <dbReference type="PIRSR" id="PIRSR000103-1"/>
    </source>
</evidence>
<dbReference type="InterPro" id="IPR036291">
    <property type="entry name" value="NAD(P)-bd_dom_sf"/>
</dbReference>
<dbReference type="PANTHER" id="PTHR43580:SF2">
    <property type="entry name" value="CYTOKINE-LIKE NUCLEAR FACTOR N-PAC"/>
    <property type="match status" value="1"/>
</dbReference>
<protein>
    <submittedName>
        <fullName evidence="7">Dehydrogenase</fullName>
    </submittedName>
</protein>
<dbReference type="Gene3D" id="3.40.50.720">
    <property type="entry name" value="NAD(P)-binding Rossmann-like Domain"/>
    <property type="match status" value="1"/>
</dbReference>
<dbReference type="Pfam" id="PF14833">
    <property type="entry name" value="NAD_binding_11"/>
    <property type="match status" value="1"/>
</dbReference>
<dbReference type="InterPro" id="IPR015815">
    <property type="entry name" value="HIBADH-related"/>
</dbReference>
<dbReference type="InterPro" id="IPR013328">
    <property type="entry name" value="6PGD_dom2"/>
</dbReference>
<keyword evidence="8" id="KW-1185">Reference proteome</keyword>
<dbReference type="EMBL" id="BOOU01000058">
    <property type="protein sequence ID" value="GII79436.1"/>
    <property type="molecule type" value="Genomic_DNA"/>
</dbReference>
<reference evidence="7" key="1">
    <citation type="submission" date="2021-01" db="EMBL/GenBank/DDBJ databases">
        <title>Whole genome shotgun sequence of Sphaerisporangium rufum NBRC 109079.</title>
        <authorList>
            <person name="Komaki H."/>
            <person name="Tamura T."/>
        </authorList>
    </citation>
    <scope>NUCLEOTIDE SEQUENCE</scope>
    <source>
        <strain evidence="7">NBRC 109079</strain>
    </source>
</reference>
<feature type="domain" description="6-phosphogluconate dehydrogenase NADP-binding" evidence="5">
    <location>
        <begin position="17"/>
        <end position="173"/>
    </location>
</feature>
<dbReference type="InterPro" id="IPR051265">
    <property type="entry name" value="HIBADH-related_NP60_sf"/>
</dbReference>
<evidence type="ECO:0000256" key="2">
    <source>
        <dbReference type="ARBA" id="ARBA00023002"/>
    </source>
</evidence>
<evidence type="ECO:0000313" key="7">
    <source>
        <dbReference type="EMBL" id="GII79436.1"/>
    </source>
</evidence>
<gene>
    <name evidence="7" type="ORF">Sru01_44180</name>
</gene>
<evidence type="ECO:0000256" key="3">
    <source>
        <dbReference type="ARBA" id="ARBA00023027"/>
    </source>
</evidence>